<evidence type="ECO:0000256" key="5">
    <source>
        <dbReference type="SAM" id="Phobius"/>
    </source>
</evidence>
<evidence type="ECO:0000256" key="3">
    <source>
        <dbReference type="ARBA" id="ARBA00022989"/>
    </source>
</evidence>
<keyword evidence="10" id="KW-1185">Reference proteome</keyword>
<keyword evidence="4 5" id="KW-0472">Membrane</keyword>
<sequence length="1018" mass="113745">MPQESIGNHATAHQDGSSRWKKIAAKYGIDAPLVLLMIKGTVAPTVGVAIYQVDSVARHFSTIGYLIPIMSILTVPVLPRARFCQNLVVTCLLTCFAAAISLLAMWCAVQARENTTHLNGETNSNGPVAGATISPYNTAASANMGVWLFFDVWLANTFRAYRPQYFLPSIIFSIFINVTATYGTQFATMKEAESLVTHLLESFFVGFGISAATNLLLVPFTSRNIVTMLMARELHGFKGALEAQSQYMASLPTRDWYGTAYAPNDHDSGIDDYYNSLARTSPWPEADVLKKILTSITTLQAKSQSELRYAKVEATWGRLDAKDLETISHLERKILFPLLGMECLSHATNRIEKRGGWEAVSGLKAAHSLTDTEYAHLQDRERQQWHWICGQLCARAQQLQKGMTIGLDESLYALRLGKRPASSVRTDLEANGHNCSPENRDWVAHCEGMIQQFLKERQGPIEDWCASKGMDDSFQQNHATQQDYPLHQRHLSQLYLVLDLDYFCIMTAQAILDLAKYAKSKVNDGTMARSRLIFPTWKQLKKWARDTVSREDSNLDYQEYSTRSGTVIVRLSDIEQSKKDPEHLPPVSAWEKISDKFRIISHIFGSSESAFGFRVATATMVISIVCFLRDSQQFFIEQRLIWGSIMVAISMTRTAGSGIYGQFIRFGGTALAMIASYVIWYIVDQRTAGIIVFLGITMFFYHYPLIKHPDTLVIPMIGMVTVILIVGYELQVKKIGIPISISNGQVYHPLYELAPYRLATVLGGLAVAFIFTHFPSVTTVRRQLREDLGASLYLLGNYYCSVHQTVSLKIRGAEGDPGDERSPGRRLQKARSRLFAKEIILLEGMKKHKKFATWELGLGGKFPEASYDRLINHTQHIVHFTTMISHVAESFQNFPTSTGVQKTSDSWLKDFKNLVISLELSSREVSATLSLIATAISTGRPLPSFLRAPEPVSLDQLLKKTDCDILSALHVCEPGYAAFAVIQVASALLADDLKGLLRETKKLVGEENFGIDVFSLHD</sequence>
<feature type="transmembrane region" description="Helical" evidence="5">
    <location>
        <begin position="690"/>
        <end position="706"/>
    </location>
</feature>
<reference evidence="9" key="1">
    <citation type="journal article" date="2023" name="IMA Fungus">
        <title>Comparative genomic study of the Penicillium genus elucidates a diverse pangenome and 15 lateral gene transfer events.</title>
        <authorList>
            <person name="Petersen C."/>
            <person name="Sorensen T."/>
            <person name="Nielsen M.R."/>
            <person name="Sondergaard T.E."/>
            <person name="Sorensen J.L."/>
            <person name="Fitzpatrick D.A."/>
            <person name="Frisvad J.C."/>
            <person name="Nielsen K.L."/>
        </authorList>
    </citation>
    <scope>NUCLEOTIDE SEQUENCE</scope>
    <source>
        <strain evidence="9">IBT 15450</strain>
    </source>
</reference>
<evidence type="ECO:0000256" key="2">
    <source>
        <dbReference type="ARBA" id="ARBA00022692"/>
    </source>
</evidence>
<evidence type="ECO:0008006" key="11">
    <source>
        <dbReference type="Google" id="ProtNLM"/>
    </source>
</evidence>
<feature type="transmembrane region" description="Helical" evidence="5">
    <location>
        <begin position="63"/>
        <end position="81"/>
    </location>
</feature>
<feature type="domain" description="Integral membrane bound transporter" evidence="8">
    <location>
        <begin position="634"/>
        <end position="771"/>
    </location>
</feature>
<reference evidence="9" key="2">
    <citation type="submission" date="2023-01" db="EMBL/GenBank/DDBJ databases">
        <authorList>
            <person name="Petersen C."/>
        </authorList>
    </citation>
    <scope>NUCLEOTIDE SEQUENCE</scope>
    <source>
        <strain evidence="9">IBT 15450</strain>
    </source>
</reference>
<gene>
    <name evidence="9" type="ORF">N7460_013868</name>
</gene>
<organism evidence="9 10">
    <name type="scientific">Penicillium canescens</name>
    <dbReference type="NCBI Taxonomy" id="5083"/>
    <lineage>
        <taxon>Eukaryota</taxon>
        <taxon>Fungi</taxon>
        <taxon>Dikarya</taxon>
        <taxon>Ascomycota</taxon>
        <taxon>Pezizomycotina</taxon>
        <taxon>Eurotiomycetes</taxon>
        <taxon>Eurotiomycetidae</taxon>
        <taxon>Eurotiales</taxon>
        <taxon>Aspergillaceae</taxon>
        <taxon>Penicillium</taxon>
    </lineage>
</organism>
<evidence type="ECO:0000256" key="1">
    <source>
        <dbReference type="ARBA" id="ARBA00004141"/>
    </source>
</evidence>
<accession>A0AAD6I104</accession>
<evidence type="ECO:0000259" key="7">
    <source>
        <dbReference type="Pfam" id="PF10337"/>
    </source>
</evidence>
<feature type="transmembrane region" description="Helical" evidence="5">
    <location>
        <begin position="87"/>
        <end position="109"/>
    </location>
</feature>
<evidence type="ECO:0000313" key="10">
    <source>
        <dbReference type="Proteomes" id="UP001219568"/>
    </source>
</evidence>
<proteinExistence type="predicted"/>
<dbReference type="InterPro" id="IPR049453">
    <property type="entry name" value="Memb_transporter_dom"/>
</dbReference>
<dbReference type="AlphaFoldDB" id="A0AAD6I104"/>
<dbReference type="GO" id="GO:0016020">
    <property type="term" value="C:membrane"/>
    <property type="evidence" value="ECO:0007669"/>
    <property type="project" value="UniProtKB-SubCell"/>
</dbReference>
<evidence type="ECO:0000313" key="9">
    <source>
        <dbReference type="EMBL" id="KAJ6023473.1"/>
    </source>
</evidence>
<feature type="transmembrane region" description="Helical" evidence="5">
    <location>
        <begin position="753"/>
        <end position="774"/>
    </location>
</feature>
<dbReference type="EMBL" id="JAQJZL010000016">
    <property type="protein sequence ID" value="KAJ6023473.1"/>
    <property type="molecule type" value="Genomic_DNA"/>
</dbReference>
<feature type="transmembrane region" description="Helical" evidence="5">
    <location>
        <begin position="203"/>
        <end position="222"/>
    </location>
</feature>
<feature type="transmembrane region" description="Helical" evidence="5">
    <location>
        <begin position="165"/>
        <end position="183"/>
    </location>
</feature>
<evidence type="ECO:0000259" key="6">
    <source>
        <dbReference type="Pfam" id="PF10334"/>
    </source>
</evidence>
<feature type="transmembrane region" description="Helical" evidence="5">
    <location>
        <begin position="666"/>
        <end position="683"/>
    </location>
</feature>
<comment type="subcellular location">
    <subcellularLocation>
        <location evidence="1">Membrane</location>
        <topology evidence="1">Multi-pass membrane protein</topology>
    </subcellularLocation>
</comment>
<dbReference type="Pfam" id="PF10334">
    <property type="entry name" value="BRE4"/>
    <property type="match status" value="1"/>
</dbReference>
<dbReference type="Proteomes" id="UP001219568">
    <property type="component" value="Unassembled WGS sequence"/>
</dbReference>
<feature type="transmembrane region" description="Helical" evidence="5">
    <location>
        <begin position="712"/>
        <end position="732"/>
    </location>
</feature>
<keyword evidence="2 5" id="KW-0812">Transmembrane</keyword>
<feature type="domain" description="DUF2421" evidence="6">
    <location>
        <begin position="775"/>
        <end position="949"/>
    </location>
</feature>
<dbReference type="InterPro" id="IPR018823">
    <property type="entry name" value="ArAE_2_N"/>
</dbReference>
<dbReference type="Pfam" id="PF13515">
    <property type="entry name" value="FUSC_2"/>
    <property type="match status" value="1"/>
</dbReference>
<feature type="domain" description="Putative ER transporter 6TM N-terminal" evidence="7">
    <location>
        <begin position="35"/>
        <end position="342"/>
    </location>
</feature>
<dbReference type="InterPro" id="IPR018820">
    <property type="entry name" value="BRE4-related_DUF2421"/>
</dbReference>
<keyword evidence="3 5" id="KW-1133">Transmembrane helix</keyword>
<feature type="transmembrane region" description="Helical" evidence="5">
    <location>
        <begin position="31"/>
        <end position="51"/>
    </location>
</feature>
<evidence type="ECO:0000259" key="8">
    <source>
        <dbReference type="Pfam" id="PF13515"/>
    </source>
</evidence>
<protein>
    <recommendedName>
        <fullName evidence="11">ER transporter 6TM N-terminal domain-containing protein</fullName>
    </recommendedName>
</protein>
<comment type="caution">
    <text evidence="9">The sequence shown here is derived from an EMBL/GenBank/DDBJ whole genome shotgun (WGS) entry which is preliminary data.</text>
</comment>
<dbReference type="Pfam" id="PF10337">
    <property type="entry name" value="ArAE_2_N"/>
    <property type="match status" value="1"/>
</dbReference>
<dbReference type="PANTHER" id="PTHR37994:SF4">
    <property type="entry name" value="ER TRANSPORTER 6TM N-TERMINAL DOMAIN-CONTAINING PROTEIN-RELATED"/>
    <property type="match status" value="1"/>
</dbReference>
<dbReference type="PANTHER" id="PTHR37994">
    <property type="entry name" value="ARAE_2_N DOMAIN-CONTAINING PROTEIN-RELATED"/>
    <property type="match status" value="1"/>
</dbReference>
<evidence type="ECO:0000256" key="4">
    <source>
        <dbReference type="ARBA" id="ARBA00023136"/>
    </source>
</evidence>
<name>A0AAD6I104_PENCN</name>